<organism evidence="2 3">
    <name type="scientific">Toxoplasma gondii GAB2-2007-GAL-DOM2</name>
    <dbReference type="NCBI Taxonomy" id="1130820"/>
    <lineage>
        <taxon>Eukaryota</taxon>
        <taxon>Sar</taxon>
        <taxon>Alveolata</taxon>
        <taxon>Apicomplexa</taxon>
        <taxon>Conoidasida</taxon>
        <taxon>Coccidia</taxon>
        <taxon>Eucoccidiorida</taxon>
        <taxon>Eimeriorina</taxon>
        <taxon>Sarcocystidae</taxon>
        <taxon>Toxoplasma</taxon>
    </lineage>
</organism>
<evidence type="ECO:0000313" key="3">
    <source>
        <dbReference type="Proteomes" id="UP000028837"/>
    </source>
</evidence>
<gene>
    <name evidence="2" type="ORF">TGDOM2_253830</name>
</gene>
<reference evidence="2 3" key="1">
    <citation type="submission" date="2014-02" db="EMBL/GenBank/DDBJ databases">
        <authorList>
            <person name="Sibley D."/>
            <person name="Venepally P."/>
            <person name="Karamycheva S."/>
            <person name="Hadjithomas M."/>
            <person name="Khan A."/>
            <person name="Brunk B."/>
            <person name="Roos D."/>
            <person name="Caler E."/>
            <person name="Lorenzi H."/>
        </authorList>
    </citation>
    <scope>NUCLEOTIDE SEQUENCE [LARGE SCALE GENOMIC DNA]</scope>
    <source>
        <strain evidence="2 3">GAB2-2007-GAL-DOM2</strain>
    </source>
</reference>
<sequence>MPAKPIATVQPMPAARVFFDLRRRVSSICALPPPSKSIAGFVAVSNQALSTRETPSVTLCPLPSFGQPLLCRDVPAEEAAGVNCLTRRQEKCVFGSRRRPSGYFSLPISDDTVPKHSGISCRQLPAPRTRETVNRTPASQCGSRDESELTEQSEGDSMCRLRRTHKSRTALITTCSTETSGAVDANVLCREKPTTCCSKVEDRSQTNISQFFPTSWLRLSPVLLAGHKHSESVLQQFYNRLPVRKRFLKAIRKGTLIWDKGQVKIPPIAMQGYGLPNKLVLPHQKEFNNKLPKFKGKINQLKATRIWFQD</sequence>
<dbReference type="AlphaFoldDB" id="A0A086JTY1"/>
<dbReference type="Proteomes" id="UP000028837">
    <property type="component" value="Unassembled WGS sequence"/>
</dbReference>
<evidence type="ECO:0000313" key="2">
    <source>
        <dbReference type="EMBL" id="KFG35599.1"/>
    </source>
</evidence>
<dbReference type="InterPro" id="IPR056347">
    <property type="entry name" value="Microp_apicomplexa_8"/>
</dbReference>
<dbReference type="Pfam" id="PF23512">
    <property type="entry name" value="Microp_apicomplexa_8"/>
    <property type="match status" value="1"/>
</dbReference>
<comment type="caution">
    <text evidence="2">The sequence shown here is derived from an EMBL/GenBank/DDBJ whole genome shotgun (WGS) entry which is preliminary data.</text>
</comment>
<proteinExistence type="predicted"/>
<feature type="region of interest" description="Disordered" evidence="1">
    <location>
        <begin position="126"/>
        <end position="157"/>
    </location>
</feature>
<dbReference type="EMBL" id="AHZU02001158">
    <property type="protein sequence ID" value="KFG35599.1"/>
    <property type="molecule type" value="Genomic_DNA"/>
</dbReference>
<accession>A0A086JTY1</accession>
<dbReference type="OrthoDB" id="329322at2759"/>
<protein>
    <submittedName>
        <fullName evidence="2">Uncharacterized protein</fullName>
    </submittedName>
</protein>
<name>A0A086JTY1_TOXGO</name>
<evidence type="ECO:0000256" key="1">
    <source>
        <dbReference type="SAM" id="MobiDB-lite"/>
    </source>
</evidence>
<dbReference type="VEuPathDB" id="ToxoDB:TGDOM2_253830"/>